<keyword evidence="1 3" id="KW-0328">Glycosyltransferase</keyword>
<dbReference type="InterPro" id="IPR002516">
    <property type="entry name" value="Glyco_trans_11"/>
</dbReference>
<gene>
    <name evidence="3" type="ORF">B1s21160_00175</name>
</gene>
<keyword evidence="2 3" id="KW-0808">Transferase</keyword>
<evidence type="ECO:0000313" key="4">
    <source>
        <dbReference type="Proteomes" id="UP000217171"/>
    </source>
</evidence>
<dbReference type="EMBL" id="CP016771">
    <property type="protein sequence ID" value="ASY12798.1"/>
    <property type="molecule type" value="Genomic_DNA"/>
</dbReference>
<dbReference type="Pfam" id="PF01531">
    <property type="entry name" value="Glyco_transf_11"/>
    <property type="match status" value="1"/>
</dbReference>
<dbReference type="AlphaFoldDB" id="A0A249K7N4"/>
<dbReference type="GO" id="GO:0005975">
    <property type="term" value="P:carbohydrate metabolic process"/>
    <property type="evidence" value="ECO:0007669"/>
    <property type="project" value="InterPro"/>
</dbReference>
<dbReference type="Proteomes" id="UP000217171">
    <property type="component" value="Chromosome"/>
</dbReference>
<dbReference type="GO" id="GO:0016020">
    <property type="term" value="C:membrane"/>
    <property type="evidence" value="ECO:0007669"/>
    <property type="project" value="InterPro"/>
</dbReference>
<proteinExistence type="predicted"/>
<keyword evidence="4" id="KW-1185">Reference proteome</keyword>
<dbReference type="RefSeq" id="WP_190276950.1">
    <property type="nucleotide sequence ID" value="NZ_CP016771.1"/>
</dbReference>
<dbReference type="CDD" id="cd11301">
    <property type="entry name" value="Fut1_Fut2_like"/>
    <property type="match status" value="1"/>
</dbReference>
<name>A0A249K7N4_9ACTN</name>
<dbReference type="GO" id="GO:0008107">
    <property type="term" value="F:galactoside 2-alpha-L-fucosyltransferase activity"/>
    <property type="evidence" value="ECO:0007669"/>
    <property type="project" value="InterPro"/>
</dbReference>
<evidence type="ECO:0000256" key="2">
    <source>
        <dbReference type="ARBA" id="ARBA00022679"/>
    </source>
</evidence>
<sequence>MKIGKTEDSNLPIIYIHAGLGNQLFQLAAANVLCEDGKYLIDISSFNNSEDFLSKFSFGKKLNILPMKKKQFMEQKLINLIIRANYRPNRKQKTQWIYFLADIVSKNILSKVYLKGRTIVTSSNLGFDEQLIIKKPHSYLIGYFQSYVWPSKPINKNFFKDMQLIKSNSDFDYYRELSKVEKPLVVHIRLGDYLAQKSFGILSKKYFHDAIESLWNINKYKKVWIFSNEPDKIKSYVPSHLSSLCRTIDLNLNDAAATLQLMKYGHGYVLSNSTFGWWGAFLSINDEVDVVVPNPWFKVAVDPDQIIPANWSRMSGWPIHNTLQGRI</sequence>
<protein>
    <submittedName>
        <fullName evidence="3">Alpha-1,2-fucosyltransferase</fullName>
    </submittedName>
</protein>
<dbReference type="PANTHER" id="PTHR11927">
    <property type="entry name" value="GALACTOSIDE 2-L-FUCOSYLTRANSFERASE"/>
    <property type="match status" value="1"/>
</dbReference>
<dbReference type="KEGG" id="nhi:B1s21160_00175"/>
<dbReference type="PANTHER" id="PTHR11927:SF9">
    <property type="entry name" value="L-FUCOSYLTRANSFERASE"/>
    <property type="match status" value="1"/>
</dbReference>
<evidence type="ECO:0000256" key="1">
    <source>
        <dbReference type="ARBA" id="ARBA00022676"/>
    </source>
</evidence>
<reference evidence="3 4" key="1">
    <citation type="submission" date="2016-07" db="EMBL/GenBank/DDBJ databases">
        <title>High microdiversification within the ubiquitous acI lineage of Actinobacteria.</title>
        <authorList>
            <person name="Neuenschwander S.M."/>
            <person name="Salcher M."/>
            <person name="Ghai R."/>
            <person name="Pernthaler J."/>
        </authorList>
    </citation>
    <scope>NUCLEOTIDE SEQUENCE [LARGE SCALE GENOMIC DNA]</scope>
    <source>
        <strain evidence="3">MMS-21-160</strain>
    </source>
</reference>
<evidence type="ECO:0000313" key="3">
    <source>
        <dbReference type="EMBL" id="ASY12798.1"/>
    </source>
</evidence>
<organism evidence="3 4">
    <name type="scientific">Candidatus Nanopelagicus hibericus</name>
    <dbReference type="NCBI Taxonomy" id="1884915"/>
    <lineage>
        <taxon>Bacteria</taxon>
        <taxon>Bacillati</taxon>
        <taxon>Actinomycetota</taxon>
        <taxon>Actinomycetes</taxon>
        <taxon>Candidatus Nanopelagicales</taxon>
        <taxon>Candidatus Nanopelagicaceae</taxon>
        <taxon>Candidatus Nanopelagicus</taxon>
    </lineage>
</organism>
<accession>A0A249K7N4</accession>